<sequence>MITQLVGRKIIHSGHQVSNKFAPRYEGPFRIAKIYDSERSYDICRVNNETDKILPDAPKFKVHHIHLKPWIPRPNYLGAFDLGGGDFPPGPVPSVQNKQQPVSIKQVAIPLIGGGFDISNNILESPNTSFVGFSPPPQGNLVQGVDSPNTLLGGDSTISFVPINQVFTDLLTTDHSSFVPTTPLASEFRDLVASTPVSEQIPPFMPPLTEVNVMPPSLNNPGFDSVVNDTNTSFRGFDEGEESEGLESDVVSEQSSEWCSEAEELLSRVEALVDQTLVRPGLVVPPDEPIGPEAPPEMVRVPTPPPSPVSRLRARTPKPPGFYRS</sequence>
<feature type="compositionally biased region" description="Pro residues" evidence="1">
    <location>
        <begin position="286"/>
        <end position="295"/>
    </location>
</feature>
<gene>
    <name evidence="2" type="ORF">XDN619_LOCUS24083</name>
</gene>
<evidence type="ECO:0000256" key="1">
    <source>
        <dbReference type="SAM" id="MobiDB-lite"/>
    </source>
</evidence>
<evidence type="ECO:0000313" key="2">
    <source>
        <dbReference type="EMBL" id="CAF2127445.1"/>
    </source>
</evidence>
<organism evidence="2 3">
    <name type="scientific">Rotaria magnacalcarata</name>
    <dbReference type="NCBI Taxonomy" id="392030"/>
    <lineage>
        <taxon>Eukaryota</taxon>
        <taxon>Metazoa</taxon>
        <taxon>Spiralia</taxon>
        <taxon>Gnathifera</taxon>
        <taxon>Rotifera</taxon>
        <taxon>Eurotatoria</taxon>
        <taxon>Bdelloidea</taxon>
        <taxon>Philodinida</taxon>
        <taxon>Philodinidae</taxon>
        <taxon>Rotaria</taxon>
    </lineage>
</organism>
<accession>A0A816WJT0</accession>
<proteinExistence type="predicted"/>
<feature type="region of interest" description="Disordered" evidence="1">
    <location>
        <begin position="281"/>
        <end position="325"/>
    </location>
</feature>
<protein>
    <submittedName>
        <fullName evidence="2">Uncharacterized protein</fullName>
    </submittedName>
</protein>
<dbReference type="EMBL" id="CAJNRG010010882">
    <property type="protein sequence ID" value="CAF2127445.1"/>
    <property type="molecule type" value="Genomic_DNA"/>
</dbReference>
<comment type="caution">
    <text evidence="2">The sequence shown here is derived from an EMBL/GenBank/DDBJ whole genome shotgun (WGS) entry which is preliminary data.</text>
</comment>
<dbReference type="AlphaFoldDB" id="A0A816WJT0"/>
<reference evidence="2" key="1">
    <citation type="submission" date="2021-02" db="EMBL/GenBank/DDBJ databases">
        <authorList>
            <person name="Nowell W R."/>
        </authorList>
    </citation>
    <scope>NUCLEOTIDE SEQUENCE</scope>
</reference>
<name>A0A816WJT0_9BILA</name>
<evidence type="ECO:0000313" key="3">
    <source>
        <dbReference type="Proteomes" id="UP000663887"/>
    </source>
</evidence>
<dbReference type="Proteomes" id="UP000663887">
    <property type="component" value="Unassembled WGS sequence"/>
</dbReference>